<evidence type="ECO:0000313" key="1">
    <source>
        <dbReference type="EMBL" id="PON98456.1"/>
    </source>
</evidence>
<protein>
    <submittedName>
        <fullName evidence="1">Uncharacterized protein</fullName>
    </submittedName>
</protein>
<dbReference type="Proteomes" id="UP000237000">
    <property type="component" value="Unassembled WGS sequence"/>
</dbReference>
<sequence>ARECPLIRKGYSKGNVVDPNRVLQDTFTSKHQTLMLFHNLY</sequence>
<name>A0A2P5FL27_TREOI</name>
<organism evidence="1 2">
    <name type="scientific">Trema orientale</name>
    <name type="common">Charcoal tree</name>
    <name type="synonym">Celtis orientalis</name>
    <dbReference type="NCBI Taxonomy" id="63057"/>
    <lineage>
        <taxon>Eukaryota</taxon>
        <taxon>Viridiplantae</taxon>
        <taxon>Streptophyta</taxon>
        <taxon>Embryophyta</taxon>
        <taxon>Tracheophyta</taxon>
        <taxon>Spermatophyta</taxon>
        <taxon>Magnoliopsida</taxon>
        <taxon>eudicotyledons</taxon>
        <taxon>Gunneridae</taxon>
        <taxon>Pentapetalae</taxon>
        <taxon>rosids</taxon>
        <taxon>fabids</taxon>
        <taxon>Rosales</taxon>
        <taxon>Cannabaceae</taxon>
        <taxon>Trema</taxon>
    </lineage>
</organism>
<comment type="caution">
    <text evidence="1">The sequence shown here is derived from an EMBL/GenBank/DDBJ whole genome shotgun (WGS) entry which is preliminary data.</text>
</comment>
<dbReference type="AlphaFoldDB" id="A0A2P5FL27"/>
<keyword evidence="2" id="KW-1185">Reference proteome</keyword>
<proteinExistence type="predicted"/>
<dbReference type="InParanoid" id="A0A2P5FL27"/>
<reference evidence="2" key="1">
    <citation type="submission" date="2016-06" db="EMBL/GenBank/DDBJ databases">
        <title>Parallel loss of symbiosis genes in relatives of nitrogen-fixing non-legume Parasponia.</title>
        <authorList>
            <person name="Van Velzen R."/>
            <person name="Holmer R."/>
            <person name="Bu F."/>
            <person name="Rutten L."/>
            <person name="Van Zeijl A."/>
            <person name="Liu W."/>
            <person name="Santuari L."/>
            <person name="Cao Q."/>
            <person name="Sharma T."/>
            <person name="Shen D."/>
            <person name="Roswanjaya Y."/>
            <person name="Wardhani T."/>
            <person name="Kalhor M.S."/>
            <person name="Jansen J."/>
            <person name="Van den Hoogen J."/>
            <person name="Gungor B."/>
            <person name="Hartog M."/>
            <person name="Hontelez J."/>
            <person name="Verver J."/>
            <person name="Yang W.-C."/>
            <person name="Schijlen E."/>
            <person name="Repin R."/>
            <person name="Schilthuizen M."/>
            <person name="Schranz E."/>
            <person name="Heidstra R."/>
            <person name="Miyata K."/>
            <person name="Fedorova E."/>
            <person name="Kohlen W."/>
            <person name="Bisseling T."/>
            <person name="Smit S."/>
            <person name="Geurts R."/>
        </authorList>
    </citation>
    <scope>NUCLEOTIDE SEQUENCE [LARGE SCALE GENOMIC DNA]</scope>
    <source>
        <strain evidence="2">cv. RG33-2</strain>
    </source>
</reference>
<evidence type="ECO:0000313" key="2">
    <source>
        <dbReference type="Proteomes" id="UP000237000"/>
    </source>
</evidence>
<dbReference type="EMBL" id="JXTC01000024">
    <property type="protein sequence ID" value="PON98456.1"/>
    <property type="molecule type" value="Genomic_DNA"/>
</dbReference>
<accession>A0A2P5FL27</accession>
<gene>
    <name evidence="1" type="ORF">TorRG33x02_056900</name>
</gene>
<feature type="non-terminal residue" evidence="1">
    <location>
        <position position="1"/>
    </location>
</feature>